<dbReference type="Gene3D" id="3.40.50.300">
    <property type="entry name" value="P-loop containing nucleotide triphosphate hydrolases"/>
    <property type="match status" value="1"/>
</dbReference>
<dbReference type="InterPro" id="IPR027417">
    <property type="entry name" value="P-loop_NTPase"/>
</dbReference>
<accession>A0ABS8YFV8</accession>
<evidence type="ECO:0000256" key="2">
    <source>
        <dbReference type="ARBA" id="ARBA00022741"/>
    </source>
</evidence>
<proteinExistence type="predicted"/>
<keyword evidence="6" id="KW-1185">Reference proteome</keyword>
<organism evidence="5 6">
    <name type="scientific">Paenibacillus profundus</name>
    <dbReference type="NCBI Taxonomy" id="1173085"/>
    <lineage>
        <taxon>Bacteria</taxon>
        <taxon>Bacillati</taxon>
        <taxon>Bacillota</taxon>
        <taxon>Bacilli</taxon>
        <taxon>Bacillales</taxon>
        <taxon>Paenibacillaceae</taxon>
        <taxon>Paenibacillus</taxon>
    </lineage>
</organism>
<feature type="domain" description="ABC transporter" evidence="4">
    <location>
        <begin position="9"/>
        <end position="232"/>
    </location>
</feature>
<dbReference type="PANTHER" id="PTHR42939:SF1">
    <property type="entry name" value="ABC TRANSPORTER ATP-BINDING PROTEIN ALBC-RELATED"/>
    <property type="match status" value="1"/>
</dbReference>
<dbReference type="Pfam" id="PF00005">
    <property type="entry name" value="ABC_tran"/>
    <property type="match status" value="1"/>
</dbReference>
<dbReference type="GO" id="GO:0005524">
    <property type="term" value="F:ATP binding"/>
    <property type="evidence" value="ECO:0007669"/>
    <property type="project" value="UniProtKB-KW"/>
</dbReference>
<evidence type="ECO:0000313" key="6">
    <source>
        <dbReference type="Proteomes" id="UP001199916"/>
    </source>
</evidence>
<dbReference type="InterPro" id="IPR051782">
    <property type="entry name" value="ABC_Transporter_VariousFunc"/>
</dbReference>
<gene>
    <name evidence="5" type="ORF">LQV63_14115</name>
</gene>
<evidence type="ECO:0000259" key="4">
    <source>
        <dbReference type="PROSITE" id="PS50893"/>
    </source>
</evidence>
<dbReference type="EMBL" id="JAJNBZ010000010">
    <property type="protein sequence ID" value="MCE5170447.1"/>
    <property type="molecule type" value="Genomic_DNA"/>
</dbReference>
<comment type="caution">
    <text evidence="5">The sequence shown here is derived from an EMBL/GenBank/DDBJ whole genome shotgun (WGS) entry which is preliminary data.</text>
</comment>
<sequence>MNNKETISLQLNQICYTYGSKEILHEIDCTFYSGQITVLLGPNGAGKTTLLNLIAGLNQPQQGTISLNHHVLQWQDQRYKQRIGYLMEFPFYYPSLTVVEMMRLNGGLRNIQRGQLEDRIMHWLERFELQVYHNHQMDALSQGTKKRVALASTLLHEPDILILDEPTNGLDPDQVMIVRNTLQEYSENGALILLSTHIIGLAEKLAQQVAILRNGQLVYCGDSTEDLEGLYVAHR</sequence>
<evidence type="ECO:0000256" key="1">
    <source>
        <dbReference type="ARBA" id="ARBA00022448"/>
    </source>
</evidence>
<dbReference type="SUPFAM" id="SSF52540">
    <property type="entry name" value="P-loop containing nucleoside triphosphate hydrolases"/>
    <property type="match status" value="1"/>
</dbReference>
<protein>
    <submittedName>
        <fullName evidence="5">ABC transporter ATP-binding protein</fullName>
    </submittedName>
</protein>
<dbReference type="Proteomes" id="UP001199916">
    <property type="component" value="Unassembled WGS sequence"/>
</dbReference>
<dbReference type="InterPro" id="IPR003439">
    <property type="entry name" value="ABC_transporter-like_ATP-bd"/>
</dbReference>
<dbReference type="PANTHER" id="PTHR42939">
    <property type="entry name" value="ABC TRANSPORTER ATP-BINDING PROTEIN ALBC-RELATED"/>
    <property type="match status" value="1"/>
</dbReference>
<keyword evidence="3 5" id="KW-0067">ATP-binding</keyword>
<evidence type="ECO:0000256" key="3">
    <source>
        <dbReference type="ARBA" id="ARBA00022840"/>
    </source>
</evidence>
<evidence type="ECO:0000313" key="5">
    <source>
        <dbReference type="EMBL" id="MCE5170447.1"/>
    </source>
</evidence>
<keyword evidence="2" id="KW-0547">Nucleotide-binding</keyword>
<dbReference type="InterPro" id="IPR003593">
    <property type="entry name" value="AAA+_ATPase"/>
</dbReference>
<reference evidence="5 6" key="1">
    <citation type="submission" date="2021-11" db="EMBL/GenBank/DDBJ databases">
        <title>Draft genome sequence of Paenibacillus profundus YoMME, a new Gram-positive bacteria with exoelectrogenic properties.</title>
        <authorList>
            <person name="Hubenova Y."/>
            <person name="Hubenova E."/>
            <person name="Manasiev Y."/>
            <person name="Peykov S."/>
            <person name="Mitov M."/>
        </authorList>
    </citation>
    <scope>NUCLEOTIDE SEQUENCE [LARGE SCALE GENOMIC DNA]</scope>
    <source>
        <strain evidence="5 6">YoMME</strain>
    </source>
</reference>
<dbReference type="CDD" id="cd03230">
    <property type="entry name" value="ABC_DR_subfamily_A"/>
    <property type="match status" value="1"/>
</dbReference>
<keyword evidence="1" id="KW-0813">Transport</keyword>
<dbReference type="PROSITE" id="PS50893">
    <property type="entry name" value="ABC_TRANSPORTER_2"/>
    <property type="match status" value="1"/>
</dbReference>
<name>A0ABS8YFV8_9BACL</name>
<dbReference type="SMART" id="SM00382">
    <property type="entry name" value="AAA"/>
    <property type="match status" value="1"/>
</dbReference>
<dbReference type="RefSeq" id="WP_233697186.1">
    <property type="nucleotide sequence ID" value="NZ_JAJNBZ010000010.1"/>
</dbReference>